<dbReference type="Proteomes" id="UP000078397">
    <property type="component" value="Unassembled WGS sequence"/>
</dbReference>
<name>A0A179FTT3_METCM</name>
<proteinExistence type="predicted"/>
<dbReference type="GeneID" id="28855480"/>
<dbReference type="OrthoDB" id="3535423at2759"/>
<dbReference type="RefSeq" id="XP_018145508.1">
    <property type="nucleotide sequence ID" value="XM_018291486.1"/>
</dbReference>
<dbReference type="KEGG" id="pchm:VFPPC_13714"/>
<gene>
    <name evidence="1" type="ORF">VFPPC_13714</name>
</gene>
<accession>A0A179FTT3</accession>
<organism evidence="1 2">
    <name type="scientific">Pochonia chlamydosporia 170</name>
    <dbReference type="NCBI Taxonomy" id="1380566"/>
    <lineage>
        <taxon>Eukaryota</taxon>
        <taxon>Fungi</taxon>
        <taxon>Dikarya</taxon>
        <taxon>Ascomycota</taxon>
        <taxon>Pezizomycotina</taxon>
        <taxon>Sordariomycetes</taxon>
        <taxon>Hypocreomycetidae</taxon>
        <taxon>Hypocreales</taxon>
        <taxon>Clavicipitaceae</taxon>
        <taxon>Pochonia</taxon>
    </lineage>
</organism>
<comment type="caution">
    <text evidence="1">The sequence shown here is derived from an EMBL/GenBank/DDBJ whole genome shotgun (WGS) entry which is preliminary data.</text>
</comment>
<evidence type="ECO:0000313" key="1">
    <source>
        <dbReference type="EMBL" id="OAQ68658.1"/>
    </source>
</evidence>
<sequence length="493" mass="56327">MSTQPTSFSNFNITSGRLAFGGLHNLWQTSQSPHTRKETEHAEYKEFGRYSIPARLGSWNAYQLQWLKTSIPGAWFACHIDEDPNASLRKILRVAGSPYQRDPGQQSNNDETRAEGVYLINRYDWCYYDETCQSDIIAMSGDYDAKSMFYDDCIGIIDQEHTETQVKIWACQDPRQRQPSPNGVWMHTPGSEYNFGRILFDNNFSEARAFLLFHTTTEFEQINFPGMQEPIIKHESDEEWFLRIVSEGRDLSGIQKIHDFYKPLPNGLNHMAKSTITPPPEDERLGPFDPKHYILDTHDLQALLIHSARPRKIPAENSIDEFYTQPAMYPPRIPEQWRTHVLELLNELVLTYLYTHALPFRSCKSIDEIEKITFDRKAVMGNPHSDNLESHLLAYFCEPRTLQVRDLNLGALGVRIRAFLEAFAGDEPVAFDDECMLGFATAVPKLVIDLLRNAPGLPGVGHIVPEGIRLTVYFDDALLGAVCRSSFFWSGGP</sequence>
<evidence type="ECO:0000313" key="2">
    <source>
        <dbReference type="Proteomes" id="UP000078397"/>
    </source>
</evidence>
<dbReference type="EMBL" id="LSBJ02000003">
    <property type="protein sequence ID" value="OAQ68658.1"/>
    <property type="molecule type" value="Genomic_DNA"/>
</dbReference>
<dbReference type="AlphaFoldDB" id="A0A179FTT3"/>
<reference evidence="1 2" key="1">
    <citation type="journal article" date="2016" name="PLoS Pathog.">
        <title>Biosynthesis of antibiotic leucinostatins in bio-control fungus Purpureocillium lilacinum and their inhibition on phytophthora revealed by genome mining.</title>
        <authorList>
            <person name="Wang G."/>
            <person name="Liu Z."/>
            <person name="Lin R."/>
            <person name="Li E."/>
            <person name="Mao Z."/>
            <person name="Ling J."/>
            <person name="Yang Y."/>
            <person name="Yin W.B."/>
            <person name="Xie B."/>
        </authorList>
    </citation>
    <scope>NUCLEOTIDE SEQUENCE [LARGE SCALE GENOMIC DNA]</scope>
    <source>
        <strain evidence="1">170</strain>
    </source>
</reference>
<protein>
    <submittedName>
        <fullName evidence="1">Histone-fold protein</fullName>
    </submittedName>
</protein>
<keyword evidence="2" id="KW-1185">Reference proteome</keyword>